<evidence type="ECO:0000313" key="3">
    <source>
        <dbReference type="EMBL" id="KAI0291509.1"/>
    </source>
</evidence>
<accession>A0AAD4LVT1</accession>
<proteinExistence type="inferred from homology"/>
<dbReference type="SUPFAM" id="SSF53254">
    <property type="entry name" value="Phosphoglycerate mutase-like"/>
    <property type="match status" value="1"/>
</dbReference>
<protein>
    <submittedName>
        <fullName evidence="3">Phosphoglycerate mutase-like protein</fullName>
    </submittedName>
</protein>
<gene>
    <name evidence="3" type="ORF">B0F90DRAFT_1649126</name>
</gene>
<dbReference type="EMBL" id="WTXG01000156">
    <property type="protein sequence ID" value="KAI0291509.1"/>
    <property type="molecule type" value="Genomic_DNA"/>
</dbReference>
<keyword evidence="2" id="KW-0732">Signal</keyword>
<dbReference type="Pfam" id="PF00328">
    <property type="entry name" value="His_Phos_2"/>
    <property type="match status" value="1"/>
</dbReference>
<evidence type="ECO:0000313" key="4">
    <source>
        <dbReference type="Proteomes" id="UP001203297"/>
    </source>
</evidence>
<feature type="chain" id="PRO_5041955952" evidence="2">
    <location>
        <begin position="22"/>
        <end position="444"/>
    </location>
</feature>
<sequence>MQLIFQNLAFALPLASSVVTAQNPGLGLSSASGVYNSSETPSTLPWNTYNFCNAPHINALHYAPPPLAVSAAGQLVHVSVVMRHHKRTPDNLAPSERALNPPMGWDCSKAVQLTYDLGGVAIAHDATTPAQHPFARTIWSGTCDAGQLTSGGLIDAAQHGKDLWELYHDHLGFLSVVSPEEIWVRTSTEDRTMQVAGAMLAAMDPLRAARGQPWAVHTQPSSIDSLVPAYPCPAANSIRDAFQAVPAWTDHLSSNVSLKARLDDAFGTADIGSWASWYDHFFDALTARTCNGHPLPCNDFAGTKCVSEADAAAVFAIGDFEYDYIWHAAENASTYNSLTFGAFFAELADALAVPEFSHRLALYVGHDGSLVRLLAGLGVVPLRWPSSALKSSLKYVWEVVGTRFVRVFHEGTVIKGMEWIPLEEFVGTLRLLVPDQLFERCMGD</sequence>
<reference evidence="3" key="1">
    <citation type="journal article" date="2022" name="New Phytol.">
        <title>Evolutionary transition to the ectomycorrhizal habit in the genomes of a hyperdiverse lineage of mushroom-forming fungi.</title>
        <authorList>
            <person name="Looney B."/>
            <person name="Miyauchi S."/>
            <person name="Morin E."/>
            <person name="Drula E."/>
            <person name="Courty P.E."/>
            <person name="Kohler A."/>
            <person name="Kuo A."/>
            <person name="LaButti K."/>
            <person name="Pangilinan J."/>
            <person name="Lipzen A."/>
            <person name="Riley R."/>
            <person name="Andreopoulos W."/>
            <person name="He G."/>
            <person name="Johnson J."/>
            <person name="Nolan M."/>
            <person name="Tritt A."/>
            <person name="Barry K.W."/>
            <person name="Grigoriev I.V."/>
            <person name="Nagy L.G."/>
            <person name="Hibbett D."/>
            <person name="Henrissat B."/>
            <person name="Matheny P.B."/>
            <person name="Labbe J."/>
            <person name="Martin F.M."/>
        </authorList>
    </citation>
    <scope>NUCLEOTIDE SEQUENCE</scope>
    <source>
        <strain evidence="3">BPL690</strain>
    </source>
</reference>
<dbReference type="InterPro" id="IPR000560">
    <property type="entry name" value="His_Pase_clade-2"/>
</dbReference>
<comment type="caution">
    <text evidence="3">The sequence shown here is derived from an EMBL/GenBank/DDBJ whole genome shotgun (WGS) entry which is preliminary data.</text>
</comment>
<comment type="similarity">
    <text evidence="1">Belongs to the histidine acid phosphatase family.</text>
</comment>
<name>A0AAD4LVT1_9AGAM</name>
<dbReference type="GO" id="GO:0016791">
    <property type="term" value="F:phosphatase activity"/>
    <property type="evidence" value="ECO:0007669"/>
    <property type="project" value="TreeGrafter"/>
</dbReference>
<evidence type="ECO:0000256" key="1">
    <source>
        <dbReference type="ARBA" id="ARBA00005375"/>
    </source>
</evidence>
<dbReference type="PANTHER" id="PTHR11567">
    <property type="entry name" value="ACID PHOSPHATASE-RELATED"/>
    <property type="match status" value="1"/>
</dbReference>
<keyword evidence="4" id="KW-1185">Reference proteome</keyword>
<dbReference type="PANTHER" id="PTHR11567:SF195">
    <property type="entry name" value="ACID PHOSPHATASE, PUTATIVE (AFU_ORTHOLOGUE AFUA_3G14570)-RELATED"/>
    <property type="match status" value="1"/>
</dbReference>
<evidence type="ECO:0000256" key="2">
    <source>
        <dbReference type="SAM" id="SignalP"/>
    </source>
</evidence>
<dbReference type="Gene3D" id="3.40.50.1240">
    <property type="entry name" value="Phosphoglycerate mutase-like"/>
    <property type="match status" value="1"/>
</dbReference>
<feature type="signal peptide" evidence="2">
    <location>
        <begin position="1"/>
        <end position="21"/>
    </location>
</feature>
<dbReference type="AlphaFoldDB" id="A0AAD4LVT1"/>
<dbReference type="Proteomes" id="UP001203297">
    <property type="component" value="Unassembled WGS sequence"/>
</dbReference>
<dbReference type="InterPro" id="IPR050645">
    <property type="entry name" value="Histidine_acid_phosphatase"/>
</dbReference>
<organism evidence="3 4">
    <name type="scientific">Multifurca ochricompacta</name>
    <dbReference type="NCBI Taxonomy" id="376703"/>
    <lineage>
        <taxon>Eukaryota</taxon>
        <taxon>Fungi</taxon>
        <taxon>Dikarya</taxon>
        <taxon>Basidiomycota</taxon>
        <taxon>Agaricomycotina</taxon>
        <taxon>Agaricomycetes</taxon>
        <taxon>Russulales</taxon>
        <taxon>Russulaceae</taxon>
        <taxon>Multifurca</taxon>
    </lineage>
</organism>
<dbReference type="InterPro" id="IPR029033">
    <property type="entry name" value="His_PPase_superfam"/>
</dbReference>